<dbReference type="AlphaFoldDB" id="A0A1I3QU46"/>
<dbReference type="PANTHER" id="PTHR41729:SF1">
    <property type="entry name" value="GLUTAMYL-TRNA SYNTHETASE"/>
    <property type="match status" value="1"/>
</dbReference>
<sequence>MTDSDKLSCAIEAIDQANLQDPNQEQVGHQTLPKEYAYSQHMTRWLFELEPEPSERMQIACRAQHIERWTLPRSDYGEGKKNYYQWRQACGRMHGRRAAEIMADCGYPVEECERVETILTKRKLREDEDTQLLEDVACMVFLERYFSQFFDDNPDYDREKWVHIVRRTWGKMTPRGHKAALALAGELPEHLQQVMQEALAE</sequence>
<evidence type="ECO:0008006" key="3">
    <source>
        <dbReference type="Google" id="ProtNLM"/>
    </source>
</evidence>
<organism evidence="1 2">
    <name type="scientific">Marinobacter persicus</name>
    <dbReference type="NCBI Taxonomy" id="930118"/>
    <lineage>
        <taxon>Bacteria</taxon>
        <taxon>Pseudomonadati</taxon>
        <taxon>Pseudomonadota</taxon>
        <taxon>Gammaproteobacteria</taxon>
        <taxon>Pseudomonadales</taxon>
        <taxon>Marinobacteraceae</taxon>
        <taxon>Marinobacter</taxon>
    </lineage>
</organism>
<reference evidence="1 2" key="1">
    <citation type="submission" date="2016-10" db="EMBL/GenBank/DDBJ databases">
        <authorList>
            <person name="de Groot N.N."/>
        </authorList>
    </citation>
    <scope>NUCLEOTIDE SEQUENCE [LARGE SCALE GENOMIC DNA]</scope>
    <source>
        <strain evidence="1 2">IBRC-M 10445</strain>
    </source>
</reference>
<dbReference type="Proteomes" id="UP000199445">
    <property type="component" value="Unassembled WGS sequence"/>
</dbReference>
<dbReference type="EMBL" id="FOSC01000002">
    <property type="protein sequence ID" value="SFJ36771.1"/>
    <property type="molecule type" value="Genomic_DNA"/>
</dbReference>
<dbReference type="RefSeq" id="WP_091701265.1">
    <property type="nucleotide sequence ID" value="NZ_BMYN01000002.1"/>
</dbReference>
<gene>
    <name evidence="1" type="ORF">SAMN05216429_102114</name>
</gene>
<accession>A0A1I3QU46</accession>
<evidence type="ECO:0000313" key="1">
    <source>
        <dbReference type="EMBL" id="SFJ36771.1"/>
    </source>
</evidence>
<protein>
    <recommendedName>
        <fullName evidence="3">Glutamyl-tRNA synthetase</fullName>
    </recommendedName>
</protein>
<proteinExistence type="predicted"/>
<dbReference type="InterPro" id="IPR025255">
    <property type="entry name" value="DUF4202"/>
</dbReference>
<evidence type="ECO:0000313" key="2">
    <source>
        <dbReference type="Proteomes" id="UP000199445"/>
    </source>
</evidence>
<name>A0A1I3QU46_9GAMM</name>
<keyword evidence="2" id="KW-1185">Reference proteome</keyword>
<dbReference type="PANTHER" id="PTHR41729">
    <property type="entry name" value="GLUTAMYL-TRNA SYNTHETASE"/>
    <property type="match status" value="1"/>
</dbReference>
<dbReference type="Pfam" id="PF13875">
    <property type="entry name" value="DUF4202"/>
    <property type="match status" value="1"/>
</dbReference>
<dbReference type="OrthoDB" id="9799165at2"/>